<evidence type="ECO:0000313" key="2">
    <source>
        <dbReference type="Proteomes" id="UP001305414"/>
    </source>
</evidence>
<dbReference type="Pfam" id="PF05704">
    <property type="entry name" value="Caps_synth"/>
    <property type="match status" value="1"/>
</dbReference>
<dbReference type="SUPFAM" id="SSF53448">
    <property type="entry name" value="Nucleotide-diphospho-sugar transferases"/>
    <property type="match status" value="1"/>
</dbReference>
<protein>
    <recommendedName>
        <fullName evidence="3">Capsule polysaccharide biosynthesis protein</fullName>
    </recommendedName>
</protein>
<dbReference type="EMBL" id="JAWHQM010000003">
    <property type="protein sequence ID" value="KAK5626102.1"/>
    <property type="molecule type" value="Genomic_DNA"/>
</dbReference>
<name>A0AAN7Z169_9PEZI</name>
<evidence type="ECO:0000313" key="1">
    <source>
        <dbReference type="EMBL" id="KAK5626102.1"/>
    </source>
</evidence>
<organism evidence="1 2">
    <name type="scientific">Xylaria bambusicola</name>
    <dbReference type="NCBI Taxonomy" id="326684"/>
    <lineage>
        <taxon>Eukaryota</taxon>
        <taxon>Fungi</taxon>
        <taxon>Dikarya</taxon>
        <taxon>Ascomycota</taxon>
        <taxon>Pezizomycotina</taxon>
        <taxon>Sordariomycetes</taxon>
        <taxon>Xylariomycetidae</taxon>
        <taxon>Xylariales</taxon>
        <taxon>Xylariaceae</taxon>
        <taxon>Xylaria</taxon>
    </lineage>
</organism>
<accession>A0AAN7Z169</accession>
<dbReference type="Proteomes" id="UP001305414">
    <property type="component" value="Unassembled WGS sequence"/>
</dbReference>
<dbReference type="InterPro" id="IPR029044">
    <property type="entry name" value="Nucleotide-diphossugar_trans"/>
</dbReference>
<dbReference type="GO" id="GO:0016757">
    <property type="term" value="F:glycosyltransferase activity"/>
    <property type="evidence" value="ECO:0007669"/>
    <property type="project" value="InterPro"/>
</dbReference>
<sequence length="404" mass="46144">MSIEIPLKYKHLLETIDDVDKIDKRTDDEIINSLREYEPVTSEKNIWTFWDSGIDGMPAWCLRNVIGWVRINGPEWTIRIVDDIPDSPNYGGKFIPKGLPDAFYAGTMDGTHSGPHKADFLRGACIYEYGGAWIDSSTFMLRTIDDICWNELENPESPFRVAVPVFSDGLLNCFIAARKHDPFIKRWQDIFVNIWQGHTNSNGLAKHPLLQAVLPYWLKHFDAHINGGMGLTVDLDKVTEYAAQMVCWQRTFMLEDAGDGFSAADYWPKNILWIKCVKELLRAFYVPGSEVPDFAKGKELFEQFSLKRDGPKDSAQYQAAEKMVWTVLTQSSMLKIGTIKGMVDWVSLSSLWARPENLGKDCEPGTFAELLRIAPLHYRQRRKGIETFEGKKYPVTIKKGHLEP</sequence>
<comment type="caution">
    <text evidence="1">The sequence shown here is derived from an EMBL/GenBank/DDBJ whole genome shotgun (WGS) entry which is preliminary data.</text>
</comment>
<dbReference type="AlphaFoldDB" id="A0AAN7Z169"/>
<proteinExistence type="predicted"/>
<evidence type="ECO:0008006" key="3">
    <source>
        <dbReference type="Google" id="ProtNLM"/>
    </source>
</evidence>
<reference evidence="1 2" key="1">
    <citation type="submission" date="2023-10" db="EMBL/GenBank/DDBJ databases">
        <title>Draft genome sequence of Xylaria bambusicola isolate GMP-LS, the root and basal stem rot pathogen of sugarcane in Indonesia.</title>
        <authorList>
            <person name="Selvaraj P."/>
            <person name="Muralishankar V."/>
            <person name="Muruganantham S."/>
            <person name="Sp S."/>
            <person name="Haryani S."/>
            <person name="Lau K.J.X."/>
            <person name="Naqvi N.I."/>
        </authorList>
    </citation>
    <scope>NUCLEOTIDE SEQUENCE [LARGE SCALE GENOMIC DNA]</scope>
    <source>
        <strain evidence="1">GMP-LS</strain>
    </source>
</reference>
<keyword evidence="2" id="KW-1185">Reference proteome</keyword>
<dbReference type="Gene3D" id="3.90.550.20">
    <property type="match status" value="1"/>
</dbReference>
<dbReference type="InterPro" id="IPR008441">
    <property type="entry name" value="AfumC-like_glycosyl_Trfase"/>
</dbReference>
<gene>
    <name evidence="1" type="ORF">RRF57_001817</name>
</gene>